<evidence type="ECO:0000313" key="2">
    <source>
        <dbReference type="EMBL" id="CAB4661074.1"/>
    </source>
</evidence>
<evidence type="ECO:0000313" key="3">
    <source>
        <dbReference type="EMBL" id="CAB4825053.1"/>
    </source>
</evidence>
<dbReference type="EMBL" id="CAFABI010000035">
    <property type="protein sequence ID" value="CAB4825053.1"/>
    <property type="molecule type" value="Genomic_DNA"/>
</dbReference>
<evidence type="ECO:0000313" key="8">
    <source>
        <dbReference type="EMBL" id="CAB5075867.1"/>
    </source>
</evidence>
<evidence type="ECO:0000313" key="7">
    <source>
        <dbReference type="EMBL" id="CAB5049042.1"/>
    </source>
</evidence>
<evidence type="ECO:0000313" key="5">
    <source>
        <dbReference type="EMBL" id="CAB4923969.1"/>
    </source>
</evidence>
<evidence type="ECO:0000313" key="4">
    <source>
        <dbReference type="EMBL" id="CAB4841100.1"/>
    </source>
</evidence>
<dbReference type="GO" id="GO:0046076">
    <property type="term" value="P:dTTP catabolic process"/>
    <property type="evidence" value="ECO:0007669"/>
    <property type="project" value="TreeGrafter"/>
</dbReference>
<gene>
    <name evidence="2" type="ORF">UFOPK2254_00752</name>
    <name evidence="3" type="ORF">UFOPK3197_00454</name>
    <name evidence="4" type="ORF">UFOPK3241_00379</name>
    <name evidence="5" type="ORF">UFOPK3707_00503</name>
    <name evidence="6" type="ORF">UFOPK3937_00805</name>
    <name evidence="7" type="ORF">UFOPK4265_00484</name>
    <name evidence="8" type="ORF">UFOPK4401_00843</name>
</gene>
<dbReference type="PANTHER" id="PTHR30522">
    <property type="entry name" value="NUCLEOSIDE TRIPHOSPHATE PYROPHOSPHOHYDROLASE"/>
    <property type="match status" value="1"/>
</dbReference>
<accession>A0A6J6ZWX9</accession>
<dbReference type="GO" id="GO:0046081">
    <property type="term" value="P:dUTP catabolic process"/>
    <property type="evidence" value="ECO:0007669"/>
    <property type="project" value="TreeGrafter"/>
</dbReference>
<dbReference type="NCBIfam" id="TIGR00444">
    <property type="entry name" value="mazG"/>
    <property type="match status" value="1"/>
</dbReference>
<dbReference type="GO" id="GO:0006203">
    <property type="term" value="P:dGTP catabolic process"/>
    <property type="evidence" value="ECO:0007669"/>
    <property type="project" value="TreeGrafter"/>
</dbReference>
<dbReference type="EMBL" id="CAFBOJ010000082">
    <property type="protein sequence ID" value="CAB4982414.1"/>
    <property type="molecule type" value="Genomic_DNA"/>
</dbReference>
<dbReference type="EMBL" id="CAFBMY010000059">
    <property type="protein sequence ID" value="CAB4923969.1"/>
    <property type="molecule type" value="Genomic_DNA"/>
</dbReference>
<dbReference type="InterPro" id="IPR011551">
    <property type="entry name" value="NTP_PyrPHydrolase_MazG"/>
</dbReference>
<dbReference type="Pfam" id="PF03819">
    <property type="entry name" value="MazG"/>
    <property type="match status" value="1"/>
</dbReference>
<sequence>MTNSHLQRLVAVMDQLRSPGGCLWDAEQTHESLIKFLLEESYEYIEAVETNDREAMQEELGDVLLQVYFHARMAEEHPTHPFSIEDVAQTVADKLIRRHPHVFADVKVSSSDEVLENWEALKALEKGRTSAVDGVPIAQPALTLVTKLLYRAEKNRLALELPTEITTPIAPTEEAVGDVLLATIAWATSQGVDPEGALRKVSRALIAQISEIESKTNS</sequence>
<protein>
    <submittedName>
        <fullName evidence="3">Unannotated protein</fullName>
    </submittedName>
</protein>
<dbReference type="Gene3D" id="1.10.287.1080">
    <property type="entry name" value="MazG-like"/>
    <property type="match status" value="2"/>
</dbReference>
<proteinExistence type="predicted"/>
<dbReference type="EMBL" id="CAFBQK010000044">
    <property type="protein sequence ID" value="CAB5049042.1"/>
    <property type="molecule type" value="Genomic_DNA"/>
</dbReference>
<dbReference type="EMBL" id="CAFBRB010000086">
    <property type="protein sequence ID" value="CAB5075867.1"/>
    <property type="molecule type" value="Genomic_DNA"/>
</dbReference>
<dbReference type="InterPro" id="IPR004518">
    <property type="entry name" value="MazG-like_dom"/>
</dbReference>
<dbReference type="GO" id="GO:0046052">
    <property type="term" value="P:UTP catabolic process"/>
    <property type="evidence" value="ECO:0007669"/>
    <property type="project" value="TreeGrafter"/>
</dbReference>
<dbReference type="EMBL" id="CAFAZX010000013">
    <property type="protein sequence ID" value="CAB4841100.1"/>
    <property type="molecule type" value="Genomic_DNA"/>
</dbReference>
<dbReference type="GO" id="GO:0046061">
    <property type="term" value="P:dATP catabolic process"/>
    <property type="evidence" value="ECO:0007669"/>
    <property type="project" value="TreeGrafter"/>
</dbReference>
<dbReference type="GO" id="GO:0006950">
    <property type="term" value="P:response to stress"/>
    <property type="evidence" value="ECO:0007669"/>
    <property type="project" value="UniProtKB-ARBA"/>
</dbReference>
<dbReference type="GO" id="GO:0046047">
    <property type="term" value="P:TTP catabolic process"/>
    <property type="evidence" value="ECO:0007669"/>
    <property type="project" value="TreeGrafter"/>
</dbReference>
<dbReference type="GO" id="GO:0047429">
    <property type="term" value="F:nucleoside triphosphate diphosphatase activity"/>
    <property type="evidence" value="ECO:0007669"/>
    <property type="project" value="TreeGrafter"/>
</dbReference>
<dbReference type="PANTHER" id="PTHR30522:SF0">
    <property type="entry name" value="NUCLEOSIDE TRIPHOSPHATE PYROPHOSPHOHYDROLASE"/>
    <property type="match status" value="1"/>
</dbReference>
<evidence type="ECO:0000313" key="6">
    <source>
        <dbReference type="EMBL" id="CAB4982414.1"/>
    </source>
</evidence>
<dbReference type="EMBL" id="CAEZWO010000064">
    <property type="protein sequence ID" value="CAB4661074.1"/>
    <property type="molecule type" value="Genomic_DNA"/>
</dbReference>
<dbReference type="AlphaFoldDB" id="A0A6J6ZWX9"/>
<name>A0A6J6ZWX9_9ZZZZ</name>
<feature type="domain" description="NTP pyrophosphohydrolase MazG-like" evidence="1">
    <location>
        <begin position="28"/>
        <end position="103"/>
    </location>
</feature>
<dbReference type="InterPro" id="IPR048015">
    <property type="entry name" value="NTP-PPase_MazG-like_N"/>
</dbReference>
<evidence type="ECO:0000259" key="1">
    <source>
        <dbReference type="Pfam" id="PF03819"/>
    </source>
</evidence>
<reference evidence="3" key="1">
    <citation type="submission" date="2020-05" db="EMBL/GenBank/DDBJ databases">
        <authorList>
            <person name="Chiriac C."/>
            <person name="Salcher M."/>
            <person name="Ghai R."/>
            <person name="Kavagutti S V."/>
        </authorList>
    </citation>
    <scope>NUCLEOTIDE SEQUENCE</scope>
</reference>
<dbReference type="FunFam" id="1.10.287.1080:FF:000001">
    <property type="entry name" value="Nucleoside triphosphate pyrophosphohydrolase"/>
    <property type="match status" value="1"/>
</dbReference>
<dbReference type="SUPFAM" id="SSF101386">
    <property type="entry name" value="all-alpha NTP pyrophosphatases"/>
    <property type="match status" value="1"/>
</dbReference>
<organism evidence="3">
    <name type="scientific">freshwater metagenome</name>
    <dbReference type="NCBI Taxonomy" id="449393"/>
    <lineage>
        <taxon>unclassified sequences</taxon>
        <taxon>metagenomes</taxon>
        <taxon>ecological metagenomes</taxon>
    </lineage>
</organism>
<dbReference type="CDD" id="cd11528">
    <property type="entry name" value="NTP-PPase_MazG_Nterm"/>
    <property type="match status" value="1"/>
</dbReference>